<protein>
    <submittedName>
        <fullName evidence="2">Uncharacterized protein</fullName>
    </submittedName>
</protein>
<feature type="region of interest" description="Disordered" evidence="1">
    <location>
        <begin position="1"/>
        <end position="59"/>
    </location>
</feature>
<sequence length="76" mass="7758">RPRGRRPVADDYSIAQWHRAGGDGTRAGRQLLGRAARAGHQPARPGASREQRHGGGGGVFGAGIGAVSYGAVTPDA</sequence>
<accession>A0A699VY97</accession>
<feature type="compositionally biased region" description="Low complexity" evidence="1">
    <location>
        <begin position="27"/>
        <end position="39"/>
    </location>
</feature>
<proteinExistence type="predicted"/>
<evidence type="ECO:0000256" key="1">
    <source>
        <dbReference type="SAM" id="MobiDB-lite"/>
    </source>
</evidence>
<name>A0A699VY97_TANCI</name>
<dbReference type="AlphaFoldDB" id="A0A699VY97"/>
<dbReference type="EMBL" id="BKCJ011478227">
    <property type="protein sequence ID" value="GFD36914.1"/>
    <property type="molecule type" value="Genomic_DNA"/>
</dbReference>
<organism evidence="2">
    <name type="scientific">Tanacetum cinerariifolium</name>
    <name type="common">Dalmatian daisy</name>
    <name type="synonym">Chrysanthemum cinerariifolium</name>
    <dbReference type="NCBI Taxonomy" id="118510"/>
    <lineage>
        <taxon>Eukaryota</taxon>
        <taxon>Viridiplantae</taxon>
        <taxon>Streptophyta</taxon>
        <taxon>Embryophyta</taxon>
        <taxon>Tracheophyta</taxon>
        <taxon>Spermatophyta</taxon>
        <taxon>Magnoliopsida</taxon>
        <taxon>eudicotyledons</taxon>
        <taxon>Gunneridae</taxon>
        <taxon>Pentapetalae</taxon>
        <taxon>asterids</taxon>
        <taxon>campanulids</taxon>
        <taxon>Asterales</taxon>
        <taxon>Asteraceae</taxon>
        <taxon>Asteroideae</taxon>
        <taxon>Anthemideae</taxon>
        <taxon>Anthemidinae</taxon>
        <taxon>Tanacetum</taxon>
    </lineage>
</organism>
<evidence type="ECO:0000313" key="2">
    <source>
        <dbReference type="EMBL" id="GFD36914.1"/>
    </source>
</evidence>
<reference evidence="2" key="1">
    <citation type="journal article" date="2019" name="Sci. Rep.">
        <title>Draft genome of Tanacetum cinerariifolium, the natural source of mosquito coil.</title>
        <authorList>
            <person name="Yamashiro T."/>
            <person name="Shiraishi A."/>
            <person name="Satake H."/>
            <person name="Nakayama K."/>
        </authorList>
    </citation>
    <scope>NUCLEOTIDE SEQUENCE</scope>
</reference>
<feature type="non-terminal residue" evidence="2">
    <location>
        <position position="1"/>
    </location>
</feature>
<comment type="caution">
    <text evidence="2">The sequence shown here is derived from an EMBL/GenBank/DDBJ whole genome shotgun (WGS) entry which is preliminary data.</text>
</comment>
<gene>
    <name evidence="2" type="ORF">Tci_908883</name>
</gene>